<organism evidence="7 8">
    <name type="scientific">Rahnella sp. (strain Y9602)</name>
    <dbReference type="NCBI Taxonomy" id="2703885"/>
    <lineage>
        <taxon>Bacteria</taxon>
        <taxon>Pseudomonadati</taxon>
        <taxon>Pseudomonadota</taxon>
        <taxon>Gammaproteobacteria</taxon>
        <taxon>Enterobacterales</taxon>
        <taxon>Yersiniaceae</taxon>
        <taxon>Rahnella</taxon>
    </lineage>
</organism>
<dbReference type="Pfam" id="PF06769">
    <property type="entry name" value="YoeB_toxin"/>
    <property type="match status" value="1"/>
</dbReference>
<evidence type="ECO:0000256" key="4">
    <source>
        <dbReference type="ARBA" id="ARBA00022759"/>
    </source>
</evidence>
<dbReference type="InterPro" id="IPR035093">
    <property type="entry name" value="RelE/ParE_toxin_dom_sf"/>
</dbReference>
<dbReference type="Gene3D" id="3.30.2310.20">
    <property type="entry name" value="RelE-like"/>
    <property type="match status" value="1"/>
</dbReference>
<evidence type="ECO:0000256" key="5">
    <source>
        <dbReference type="ARBA" id="ARBA00022801"/>
    </source>
</evidence>
<dbReference type="InterPro" id="IPR009614">
    <property type="entry name" value="YoeB_toxin"/>
</dbReference>
<gene>
    <name evidence="7" type="ordered locus">Rahaq_5076</name>
</gene>
<reference evidence="7 8" key="2">
    <citation type="journal article" date="2012" name="J. Bacteriol.">
        <title>Complete Genome Sequence of Rahnella sp. Strain Y9602, a Gammaproteobacterium Isolate from Metal- and Radionuclide-Contaminated Soil.</title>
        <authorList>
            <person name="Martinez R.J."/>
            <person name="Bruce D."/>
            <person name="Detter C."/>
            <person name="Goodwin L.A."/>
            <person name="Han J."/>
            <person name="Han C.S."/>
            <person name="Held B."/>
            <person name="Land M.L."/>
            <person name="Mikhailova N."/>
            <person name="Nolan M."/>
            <person name="Pennacchio L."/>
            <person name="Pitluck S."/>
            <person name="Tapia R."/>
            <person name="Woyke T."/>
            <person name="Sobecky P.A."/>
        </authorList>
    </citation>
    <scope>NUCLEOTIDE SEQUENCE [LARGE SCALE GENOMIC DNA]</scope>
    <source>
        <strain evidence="7 8">Y9602</strain>
        <plasmid evidence="7 8">pRAHAQ02</plasmid>
    </source>
</reference>
<dbReference type="HOGENOM" id="CLU_169492_2_2_6"/>
<comment type="similarity">
    <text evidence="1">Belongs to the YoeB family.</text>
</comment>
<accession>A0A0H3FHL0</accession>
<evidence type="ECO:0000313" key="7">
    <source>
        <dbReference type="EMBL" id="ADW76649.1"/>
    </source>
</evidence>
<sequence length="86" mass="10385">MKTVFTPRAAEDYRYWQENDPKKFERVRQLIKAVHTDAFVGIGKPEPLKHKRPLWSRRIDREHRLVYYVKDGEVIIIACRFHYTGI</sequence>
<name>A0A0H3FHL0_RAHSY</name>
<dbReference type="PANTHER" id="PTHR38039:SF1">
    <property type="entry name" value="TOXIN YOEB"/>
    <property type="match status" value="1"/>
</dbReference>
<dbReference type="OrthoDB" id="9801102at2"/>
<dbReference type="GO" id="GO:0016787">
    <property type="term" value="F:hydrolase activity"/>
    <property type="evidence" value="ECO:0007669"/>
    <property type="project" value="UniProtKB-KW"/>
</dbReference>
<dbReference type="EMBL" id="CP002507">
    <property type="protein sequence ID" value="ADW76649.1"/>
    <property type="molecule type" value="Genomic_DNA"/>
</dbReference>
<keyword evidence="2" id="KW-1277">Toxin-antitoxin system</keyword>
<dbReference type="GO" id="GO:0006401">
    <property type="term" value="P:RNA catabolic process"/>
    <property type="evidence" value="ECO:0007669"/>
    <property type="project" value="InterPro"/>
</dbReference>
<keyword evidence="3" id="KW-0540">Nuclease</keyword>
<evidence type="ECO:0000256" key="1">
    <source>
        <dbReference type="ARBA" id="ARBA00008172"/>
    </source>
</evidence>
<dbReference type="PANTHER" id="PTHR38039">
    <property type="entry name" value="TOXIN YOEB"/>
    <property type="match status" value="1"/>
</dbReference>
<dbReference type="SUPFAM" id="SSF143011">
    <property type="entry name" value="RelE-like"/>
    <property type="match status" value="1"/>
</dbReference>
<protein>
    <recommendedName>
        <fullName evidence="6">Putative mRNA interferase YoeB</fullName>
    </recommendedName>
</protein>
<proteinExistence type="inferred from homology"/>
<reference evidence="8" key="1">
    <citation type="submission" date="2011-01" db="EMBL/GenBank/DDBJ databases">
        <title>Complete sequence of plasmid2 of Rahnella sp. Y9602.</title>
        <authorList>
            <consortium name="US DOE Joint Genome Institute"/>
            <person name="Lucas S."/>
            <person name="Copeland A."/>
            <person name="Lapidus A."/>
            <person name="Cheng J.-F."/>
            <person name="Goodwin L."/>
            <person name="Pitluck S."/>
            <person name="Lu M."/>
            <person name="Detter J.C."/>
            <person name="Han C."/>
            <person name="Tapia R."/>
            <person name="Land M."/>
            <person name="Hauser L."/>
            <person name="Kyrpides N."/>
            <person name="Ivanova N."/>
            <person name="Ovchinnikova G."/>
            <person name="Pagani I."/>
            <person name="Sobecky P.A."/>
            <person name="Martinez R.J."/>
            <person name="Woyke T."/>
        </authorList>
    </citation>
    <scope>NUCLEOTIDE SEQUENCE [LARGE SCALE GENOMIC DNA]</scope>
    <source>
        <strain evidence="8">Y9602</strain>
        <plasmid evidence="8">pRAHAQ02</plasmid>
    </source>
</reference>
<evidence type="ECO:0000256" key="3">
    <source>
        <dbReference type="ARBA" id="ARBA00022722"/>
    </source>
</evidence>
<dbReference type="KEGG" id="rah:Rahaq_5076"/>
<dbReference type="Proteomes" id="UP000007257">
    <property type="component" value="Plasmid pRAHAQ02"/>
</dbReference>
<dbReference type="RefSeq" id="WP_013578329.1">
    <property type="nucleotide sequence ID" value="NC_015063.1"/>
</dbReference>
<geneLocation type="plasmid" evidence="7 8">
    <name>pRAHAQ02</name>
</geneLocation>
<keyword evidence="5" id="KW-0378">Hydrolase</keyword>
<keyword evidence="4" id="KW-0255">Endonuclease</keyword>
<dbReference type="GO" id="GO:0004519">
    <property type="term" value="F:endonuclease activity"/>
    <property type="evidence" value="ECO:0007669"/>
    <property type="project" value="UniProtKB-KW"/>
</dbReference>
<dbReference type="AlphaFoldDB" id="A0A0H3FHL0"/>
<evidence type="ECO:0000256" key="2">
    <source>
        <dbReference type="ARBA" id="ARBA00022649"/>
    </source>
</evidence>
<dbReference type="NCBIfam" id="TIGR02116">
    <property type="entry name" value="toxin_Txe_YoeB"/>
    <property type="match status" value="1"/>
</dbReference>
<evidence type="ECO:0000256" key="6">
    <source>
        <dbReference type="ARBA" id="ARBA00030388"/>
    </source>
</evidence>
<keyword evidence="7" id="KW-0614">Plasmid</keyword>
<evidence type="ECO:0000313" key="8">
    <source>
        <dbReference type="Proteomes" id="UP000007257"/>
    </source>
</evidence>